<name>A0A444MN11_9SPHI</name>
<evidence type="ECO:0000313" key="1">
    <source>
        <dbReference type="EMBL" id="RWY51102.1"/>
    </source>
</evidence>
<dbReference type="AlphaFoldDB" id="A0A444MN11"/>
<comment type="caution">
    <text evidence="1">The sequence shown here is derived from an EMBL/GenBank/DDBJ whole genome shotgun (WGS) entry which is preliminary data.</text>
</comment>
<dbReference type="OrthoDB" id="794725at2"/>
<reference evidence="1 2" key="1">
    <citation type="submission" date="2019-01" db="EMBL/GenBank/DDBJ databases">
        <title>Mucilaginibacter antarcticum sp. nov., isolated from antarctic soil.</title>
        <authorList>
            <person name="Yan Y.-Q."/>
            <person name="Du Z.-J."/>
        </authorList>
    </citation>
    <scope>NUCLEOTIDE SEQUENCE [LARGE SCALE GENOMIC DNA]</scope>
    <source>
        <strain evidence="1 2">F01003</strain>
    </source>
</reference>
<dbReference type="EMBL" id="SBIW01000006">
    <property type="protein sequence ID" value="RWY51102.1"/>
    <property type="molecule type" value="Genomic_DNA"/>
</dbReference>
<gene>
    <name evidence="1" type="ORF">EPL05_13625</name>
</gene>
<sequence>MEKRSTYLLPAVAIAILMAIGCAPNKKSEPVPTPVGTFAGQFRKLHRASGATKIDTTKATIQLVLDAGGAYKVLGDTATLHAGSKGTYSIGGSVIAFQDATFKTVPDPKIHLYGYYAFYYDGSSMFQMVLNSSDTLSLQYDLKKVN</sequence>
<organism evidence="1 2">
    <name type="scientific">Mucilaginibacter gilvus</name>
    <dbReference type="NCBI Taxonomy" id="2305909"/>
    <lineage>
        <taxon>Bacteria</taxon>
        <taxon>Pseudomonadati</taxon>
        <taxon>Bacteroidota</taxon>
        <taxon>Sphingobacteriia</taxon>
        <taxon>Sphingobacteriales</taxon>
        <taxon>Sphingobacteriaceae</taxon>
        <taxon>Mucilaginibacter</taxon>
    </lineage>
</organism>
<dbReference type="PROSITE" id="PS51257">
    <property type="entry name" value="PROKAR_LIPOPROTEIN"/>
    <property type="match status" value="1"/>
</dbReference>
<dbReference type="Proteomes" id="UP000286701">
    <property type="component" value="Unassembled WGS sequence"/>
</dbReference>
<dbReference type="RefSeq" id="WP_128534521.1">
    <property type="nucleotide sequence ID" value="NZ_SBIW01000006.1"/>
</dbReference>
<evidence type="ECO:0000313" key="2">
    <source>
        <dbReference type="Proteomes" id="UP000286701"/>
    </source>
</evidence>
<keyword evidence="2" id="KW-1185">Reference proteome</keyword>
<proteinExistence type="predicted"/>
<accession>A0A444MN11</accession>
<protein>
    <submittedName>
        <fullName evidence="1">Uncharacterized protein</fullName>
    </submittedName>
</protein>